<gene>
    <name evidence="2" type="ORF">IAA84_07685</name>
</gene>
<reference evidence="2" key="1">
    <citation type="submission" date="2020-10" db="EMBL/GenBank/DDBJ databases">
        <authorList>
            <person name="Gilroy R."/>
        </authorList>
    </citation>
    <scope>NUCLEOTIDE SEQUENCE</scope>
    <source>
        <strain evidence="2">13766</strain>
    </source>
</reference>
<evidence type="ECO:0000256" key="1">
    <source>
        <dbReference type="SAM" id="SignalP"/>
    </source>
</evidence>
<proteinExistence type="predicted"/>
<name>A0A9D1K610_9FIRM</name>
<sequence>MKRFLLILLAAMLVFLGGCSGEEDEGPAATPTPTPAPSPTPVVRLSAAQYSYVEYRNNIIRLKFLVPAHWIQRDGDNIVSFREPVNNGEIPSLVSLAVKTFSREVNQETYLAECNTYMQYISQQFAEDFTYSEFAEGDRLVDRPAMCSTYSGTMNGVAVQGYVAIVANGARLYAFHFRCEAGRYADLSAVRDYIRNSFETISAV</sequence>
<protein>
    <recommendedName>
        <fullName evidence="4">PsbP C-terminal domain-containing protein</fullName>
    </recommendedName>
</protein>
<dbReference type="PROSITE" id="PS51257">
    <property type="entry name" value="PROKAR_LIPOPROTEIN"/>
    <property type="match status" value="1"/>
</dbReference>
<organism evidence="2 3">
    <name type="scientific">Candidatus Alectryocaccomicrobium excrementavium</name>
    <dbReference type="NCBI Taxonomy" id="2840668"/>
    <lineage>
        <taxon>Bacteria</taxon>
        <taxon>Bacillati</taxon>
        <taxon>Bacillota</taxon>
        <taxon>Clostridia</taxon>
        <taxon>Candidatus Alectryocaccomicrobium</taxon>
    </lineage>
</organism>
<dbReference type="EMBL" id="DVJN01000155">
    <property type="protein sequence ID" value="HIS92876.1"/>
    <property type="molecule type" value="Genomic_DNA"/>
</dbReference>
<comment type="caution">
    <text evidence="2">The sequence shown here is derived from an EMBL/GenBank/DDBJ whole genome shotgun (WGS) entry which is preliminary data.</text>
</comment>
<feature type="chain" id="PRO_5038781409" description="PsbP C-terminal domain-containing protein" evidence="1">
    <location>
        <begin position="21"/>
        <end position="204"/>
    </location>
</feature>
<dbReference type="Proteomes" id="UP000824140">
    <property type="component" value="Unassembled WGS sequence"/>
</dbReference>
<reference evidence="2" key="2">
    <citation type="journal article" date="2021" name="PeerJ">
        <title>Extensive microbial diversity within the chicken gut microbiome revealed by metagenomics and culture.</title>
        <authorList>
            <person name="Gilroy R."/>
            <person name="Ravi A."/>
            <person name="Getino M."/>
            <person name="Pursley I."/>
            <person name="Horton D.L."/>
            <person name="Alikhan N.F."/>
            <person name="Baker D."/>
            <person name="Gharbi K."/>
            <person name="Hall N."/>
            <person name="Watson M."/>
            <person name="Adriaenssens E.M."/>
            <person name="Foster-Nyarko E."/>
            <person name="Jarju S."/>
            <person name="Secka A."/>
            <person name="Antonio M."/>
            <person name="Oren A."/>
            <person name="Chaudhuri R.R."/>
            <person name="La Ragione R."/>
            <person name="Hildebrand F."/>
            <person name="Pallen M.J."/>
        </authorList>
    </citation>
    <scope>NUCLEOTIDE SEQUENCE</scope>
    <source>
        <strain evidence="2">13766</strain>
    </source>
</reference>
<dbReference type="AlphaFoldDB" id="A0A9D1K610"/>
<evidence type="ECO:0000313" key="2">
    <source>
        <dbReference type="EMBL" id="HIS92876.1"/>
    </source>
</evidence>
<keyword evidence="1" id="KW-0732">Signal</keyword>
<evidence type="ECO:0008006" key="4">
    <source>
        <dbReference type="Google" id="ProtNLM"/>
    </source>
</evidence>
<evidence type="ECO:0000313" key="3">
    <source>
        <dbReference type="Proteomes" id="UP000824140"/>
    </source>
</evidence>
<accession>A0A9D1K610</accession>
<feature type="signal peptide" evidence="1">
    <location>
        <begin position="1"/>
        <end position="20"/>
    </location>
</feature>